<dbReference type="EMBL" id="JBBEUB010000002">
    <property type="protein sequence ID" value="MEJ2902181.1"/>
    <property type="molecule type" value="Genomic_DNA"/>
</dbReference>
<evidence type="ECO:0000313" key="2">
    <source>
        <dbReference type="EMBL" id="MEJ2902181.1"/>
    </source>
</evidence>
<reference evidence="2 3" key="1">
    <citation type="submission" date="2024-03" db="EMBL/GenBank/DDBJ databases">
        <title>Sequence of Lycoming College Course Isolates.</title>
        <authorList>
            <person name="Plotts O."/>
            <person name="Newman J."/>
        </authorList>
    </citation>
    <scope>NUCLEOTIDE SEQUENCE [LARGE SCALE GENOMIC DNA]</scope>
    <source>
        <strain evidence="2 3">CJB-3</strain>
    </source>
</reference>
<feature type="transmembrane region" description="Helical" evidence="1">
    <location>
        <begin position="455"/>
        <end position="483"/>
    </location>
</feature>
<feature type="transmembrane region" description="Helical" evidence="1">
    <location>
        <begin position="326"/>
        <end position="343"/>
    </location>
</feature>
<feature type="transmembrane region" description="Helical" evidence="1">
    <location>
        <begin position="392"/>
        <end position="412"/>
    </location>
</feature>
<dbReference type="RefSeq" id="WP_337715946.1">
    <property type="nucleotide sequence ID" value="NZ_JBBEUB010000002.1"/>
</dbReference>
<feature type="transmembrane region" description="Helical" evidence="1">
    <location>
        <begin position="111"/>
        <end position="129"/>
    </location>
</feature>
<feature type="transmembrane region" description="Helical" evidence="1">
    <location>
        <begin position="424"/>
        <end position="443"/>
    </location>
</feature>
<keyword evidence="3" id="KW-1185">Reference proteome</keyword>
<feature type="transmembrane region" description="Helical" evidence="1">
    <location>
        <begin position="277"/>
        <end position="297"/>
    </location>
</feature>
<keyword evidence="1" id="KW-0812">Transmembrane</keyword>
<feature type="transmembrane region" description="Helical" evidence="1">
    <location>
        <begin position="489"/>
        <end position="510"/>
    </location>
</feature>
<keyword evidence="1" id="KW-1133">Transmembrane helix</keyword>
<feature type="transmembrane region" description="Helical" evidence="1">
    <location>
        <begin position="236"/>
        <end position="262"/>
    </location>
</feature>
<evidence type="ECO:0008006" key="4">
    <source>
        <dbReference type="Google" id="ProtNLM"/>
    </source>
</evidence>
<sequence>MKLFKLLSLAAIAGLLVTGSMTSRNHHLLFSDSAPSGILSLELTRSNSIQYRIFSEWNRPENYVFERDWTNPADSVTMDSTVSPGKKIKYSEPGEKIRGVDAVERQTHADYWFILFYVFGLILLFWHYYRNVYPSKDRITSRQFWLFSGTVIAIGILDLVENYYILESVDLFKRLNPEDPSPDRLSDFVKSGVAAYVFYPALFKFILLFITLYSFGWSISIFKRLTGWLSGLSDNFLFGLRLGWMFRIVLIVLFVLFGFLIFSDQGQDLLITINTSFWGTIIFLFSISVLATINWYLPKLYAGGFTDLMLTVPKGFVMAGKNSVNYARLLGALTFLIPAVGILKTMQQYHMPYLLDDVPVMVILLVALVGYKQMLKYNTLDSFFAPRGVFSALRYMMVMVLFFLLMIAFYFIRDMEVEQYGRLSYLSLDLFLLSFAFLITTTYRTKISFVQNIEVAPVVLIVGLLLAVVFILFNIPPILFALIAKFRFFTLSIVIAALICYALIFSYLLVLGKRTKVQWITLLLLIGFLVSYVKISDFHKVNTVVAKGEEPVALSTHIRSWLEHRRGEIATYQAEHNKPYPVFFLNSYGGGIRASVWATMVVSELDSLVLASRGSKQISDDFQHHVFSFSGASGGTIGFSLLTADRVKAKDSISSGRFYPNNTKVYEYDYLTANVVGVFGRDLFMTMIGGNWYDDRSRLQERGFEGILKDKFGMDYDITLREAWKKDNMDLPLLFSNTYDINTGKKGIVAPVLLEKDDFPSCVFIQDLMRAKKLDLPLSAAAFLSARFPYVCPTGKFDEKHHFTDGGTLENSGAETSRQVIAVFERVLAEDEFAGLNVTINVLSISNSILSVEYPTQDKNLYEVVAPALGILETISSNALKADTINKVMAARQKMKGWSYNKIQPTREMIAGNWPVLPLGWQISDHALEVMKKSIKDQRAKIENVLLVF</sequence>
<proteinExistence type="predicted"/>
<evidence type="ECO:0000256" key="1">
    <source>
        <dbReference type="SAM" id="Phobius"/>
    </source>
</evidence>
<accession>A0ABU8NJ00</accession>
<keyword evidence="1" id="KW-0472">Membrane</keyword>
<protein>
    <recommendedName>
        <fullName evidence="4">Patatin-like phospholipase</fullName>
    </recommendedName>
</protein>
<feature type="transmembrane region" description="Helical" evidence="1">
    <location>
        <begin position="517"/>
        <end position="535"/>
    </location>
</feature>
<organism evidence="2 3">
    <name type="scientific">Pedobacter panaciterrae</name>
    <dbReference type="NCBI Taxonomy" id="363849"/>
    <lineage>
        <taxon>Bacteria</taxon>
        <taxon>Pseudomonadati</taxon>
        <taxon>Bacteroidota</taxon>
        <taxon>Sphingobacteriia</taxon>
        <taxon>Sphingobacteriales</taxon>
        <taxon>Sphingobacteriaceae</taxon>
        <taxon>Pedobacter</taxon>
    </lineage>
</organism>
<comment type="caution">
    <text evidence="2">The sequence shown here is derived from an EMBL/GenBank/DDBJ whole genome shotgun (WGS) entry which is preliminary data.</text>
</comment>
<name>A0ABU8NJ00_9SPHI</name>
<evidence type="ECO:0000313" key="3">
    <source>
        <dbReference type="Proteomes" id="UP001378956"/>
    </source>
</evidence>
<feature type="transmembrane region" description="Helical" evidence="1">
    <location>
        <begin position="144"/>
        <end position="166"/>
    </location>
</feature>
<feature type="transmembrane region" description="Helical" evidence="1">
    <location>
        <begin position="349"/>
        <end position="371"/>
    </location>
</feature>
<feature type="transmembrane region" description="Helical" evidence="1">
    <location>
        <begin position="193"/>
        <end position="215"/>
    </location>
</feature>
<gene>
    <name evidence="2" type="ORF">WAE58_07085</name>
</gene>
<dbReference type="Proteomes" id="UP001378956">
    <property type="component" value="Unassembled WGS sequence"/>
</dbReference>